<protein>
    <submittedName>
        <fullName evidence="3">Uncharacterized protein</fullName>
    </submittedName>
</protein>
<evidence type="ECO:0000256" key="1">
    <source>
        <dbReference type="SAM" id="Coils"/>
    </source>
</evidence>
<evidence type="ECO:0000313" key="4">
    <source>
        <dbReference type="Proteomes" id="UP001150062"/>
    </source>
</evidence>
<feature type="region of interest" description="Disordered" evidence="2">
    <location>
        <begin position="129"/>
        <end position="164"/>
    </location>
</feature>
<accession>A0ABQ8Z6S1</accession>
<evidence type="ECO:0000313" key="3">
    <source>
        <dbReference type="EMBL" id="KAJ6252586.1"/>
    </source>
</evidence>
<evidence type="ECO:0000256" key="2">
    <source>
        <dbReference type="SAM" id="MobiDB-lite"/>
    </source>
</evidence>
<proteinExistence type="predicted"/>
<feature type="compositionally biased region" description="Polar residues" evidence="2">
    <location>
        <begin position="129"/>
        <end position="139"/>
    </location>
</feature>
<name>A0ABQ8Z6S1_9EUKA</name>
<dbReference type="Proteomes" id="UP001150062">
    <property type="component" value="Unassembled WGS sequence"/>
</dbReference>
<comment type="caution">
    <text evidence="3">The sequence shown here is derived from an EMBL/GenBank/DDBJ whole genome shotgun (WGS) entry which is preliminary data.</text>
</comment>
<dbReference type="EMBL" id="JAOAOG010000042">
    <property type="protein sequence ID" value="KAJ6252586.1"/>
    <property type="molecule type" value="Genomic_DNA"/>
</dbReference>
<gene>
    <name evidence="3" type="ORF">M0813_14114</name>
</gene>
<reference evidence="3" key="1">
    <citation type="submission" date="2022-08" db="EMBL/GenBank/DDBJ databases">
        <title>Novel sulfate-reducing endosymbionts in the free-living metamonad Anaeramoeba.</title>
        <authorList>
            <person name="Jerlstrom-Hultqvist J."/>
            <person name="Cepicka I."/>
            <person name="Gallot-Lavallee L."/>
            <person name="Salas-Leiva D."/>
            <person name="Curtis B.A."/>
            <person name="Zahonova K."/>
            <person name="Pipaliya S."/>
            <person name="Dacks J."/>
            <person name="Roger A.J."/>
        </authorList>
    </citation>
    <scope>NUCLEOTIDE SEQUENCE</scope>
    <source>
        <strain evidence="3">Schooner1</strain>
    </source>
</reference>
<feature type="coiled-coil region" evidence="1">
    <location>
        <begin position="253"/>
        <end position="301"/>
    </location>
</feature>
<sequence>MDQIKYSKKEMKFRMKELDFTTTPSCFINSSYKFLYYNSHFLDYFEADKKWMKKQTLLSLSTDYQRIHKTSIKKLLKSKFEQFHNLQKLNKISYKCAFLSKKKQELITEVFVTKFQVGKNLNYHLSIQKNQNQNHTKIQSPKKVSNSNTKKKNTKTSDTSSSSFDLSFSSIISGSSSKVEKARISKTKKTRLYTIEDNEAEDTFGSECSFMKTLVMNFNNNDRTKELIPMINKLENLLETYIEKSNDKMMLYLQEMKKDRERERIKYTNLEKHLKRRLFSIEEEKKRLNNLENENKLLELKFKETIPMLNKIMIMPNKINSIFRSKSETEIKKQAKHINI</sequence>
<keyword evidence="4" id="KW-1185">Reference proteome</keyword>
<organism evidence="3 4">
    <name type="scientific">Anaeramoeba flamelloides</name>
    <dbReference type="NCBI Taxonomy" id="1746091"/>
    <lineage>
        <taxon>Eukaryota</taxon>
        <taxon>Metamonada</taxon>
        <taxon>Anaeramoebidae</taxon>
        <taxon>Anaeramoeba</taxon>
    </lineage>
</organism>
<keyword evidence="1" id="KW-0175">Coiled coil</keyword>